<dbReference type="EMBL" id="CP151504">
    <property type="protein sequence ID" value="WZN61753.1"/>
    <property type="molecule type" value="Genomic_DNA"/>
</dbReference>
<organism evidence="3 4">
    <name type="scientific">Chloropicon roscoffensis</name>
    <dbReference type="NCBI Taxonomy" id="1461544"/>
    <lineage>
        <taxon>Eukaryota</taxon>
        <taxon>Viridiplantae</taxon>
        <taxon>Chlorophyta</taxon>
        <taxon>Chloropicophyceae</taxon>
        <taxon>Chloropicales</taxon>
        <taxon>Chloropicaceae</taxon>
        <taxon>Chloropicon</taxon>
    </lineage>
</organism>
<protein>
    <submittedName>
        <fullName evidence="3">Uncharacterized protein</fullName>
    </submittedName>
</protein>
<feature type="chain" id="PRO_5043724559" evidence="2">
    <location>
        <begin position="23"/>
        <end position="186"/>
    </location>
</feature>
<reference evidence="3 4" key="1">
    <citation type="submission" date="2024-03" db="EMBL/GenBank/DDBJ databases">
        <title>Complete genome sequence of the green alga Chloropicon roscoffensis RCC1871.</title>
        <authorList>
            <person name="Lemieux C."/>
            <person name="Pombert J.-F."/>
            <person name="Otis C."/>
            <person name="Turmel M."/>
        </authorList>
    </citation>
    <scope>NUCLEOTIDE SEQUENCE [LARGE SCALE GENOMIC DNA]</scope>
    <source>
        <strain evidence="3 4">RCC1871</strain>
    </source>
</reference>
<feature type="region of interest" description="Disordered" evidence="1">
    <location>
        <begin position="69"/>
        <end position="100"/>
    </location>
</feature>
<sequence length="186" mass="20195">MARNTITIAAVLFLALVASASAQDFEKRYCRENAATDQKACKDWCREHPHKSECKWFCDAHPHKCGGHKKSDNPCVSPGNGGSAPGRLGATRSADQPDQAAVQKAFDSVQSSQEGMLGASREPPVPLGSLPIDALEPLLKTLNVNLSKKDVRIVKRKLQDPTGSFFSFGAFYAWFVPFEICSVLTG</sequence>
<dbReference type="Proteomes" id="UP001472866">
    <property type="component" value="Chromosome 04"/>
</dbReference>
<evidence type="ECO:0000313" key="3">
    <source>
        <dbReference type="EMBL" id="WZN61753.1"/>
    </source>
</evidence>
<dbReference type="AlphaFoldDB" id="A0AAX4P740"/>
<keyword evidence="2" id="KW-0732">Signal</keyword>
<gene>
    <name evidence="3" type="ORF">HKI87_04g32880</name>
</gene>
<evidence type="ECO:0000256" key="2">
    <source>
        <dbReference type="SAM" id="SignalP"/>
    </source>
</evidence>
<proteinExistence type="predicted"/>
<evidence type="ECO:0000313" key="4">
    <source>
        <dbReference type="Proteomes" id="UP001472866"/>
    </source>
</evidence>
<name>A0AAX4P740_9CHLO</name>
<feature type="signal peptide" evidence="2">
    <location>
        <begin position="1"/>
        <end position="22"/>
    </location>
</feature>
<accession>A0AAX4P740</accession>
<evidence type="ECO:0000256" key="1">
    <source>
        <dbReference type="SAM" id="MobiDB-lite"/>
    </source>
</evidence>
<keyword evidence="4" id="KW-1185">Reference proteome</keyword>